<keyword evidence="13 19" id="KW-0408">Iron</keyword>
<evidence type="ECO:0000256" key="17">
    <source>
        <dbReference type="PIRSR" id="PIRSR600823-1"/>
    </source>
</evidence>
<keyword evidence="10" id="KW-0732">Signal</keyword>
<keyword evidence="6 22" id="KW-0964">Secreted</keyword>
<comment type="function">
    <text evidence="2">Removal of H(2)O(2), oxidation of toxic reductants, biosynthesis and degradation of lignin, suberization, auxin catabolism, response to environmental stresses such as wounding, pathogen attack and oxidative stress. These functions might be dependent on each isozyme/isoform in each plant tissue.</text>
</comment>
<gene>
    <name evidence="24" type="ORF">SORBI_3002G003700</name>
</gene>
<evidence type="ECO:0000256" key="18">
    <source>
        <dbReference type="PIRSR" id="PIRSR600823-2"/>
    </source>
</evidence>
<evidence type="ECO:0000256" key="20">
    <source>
        <dbReference type="PIRSR" id="PIRSR600823-4"/>
    </source>
</evidence>
<feature type="binding site" evidence="19">
    <location>
        <position position="262"/>
    </location>
    <ligand>
        <name>Ca(2+)</name>
        <dbReference type="ChEBI" id="CHEBI:29108"/>
        <label>2</label>
    </ligand>
</feature>
<evidence type="ECO:0000313" key="24">
    <source>
        <dbReference type="EMBL" id="EER95727.1"/>
    </source>
</evidence>
<feature type="disulfide bond" evidence="21">
    <location>
        <begin position="80"/>
        <end position="85"/>
    </location>
</feature>
<dbReference type="FunFam" id="1.10.420.10:FF:000008">
    <property type="entry name" value="Peroxidase"/>
    <property type="match status" value="1"/>
</dbReference>
<keyword evidence="25" id="KW-1185">Reference proteome</keyword>
<feature type="binding site" evidence="19">
    <location>
        <position position="254"/>
    </location>
    <ligand>
        <name>Ca(2+)</name>
        <dbReference type="ChEBI" id="CHEBI:29108"/>
        <label>2</label>
    </ligand>
</feature>
<feature type="site" description="Transition state stabilizer" evidence="20">
    <location>
        <position position="74"/>
    </location>
</feature>
<feature type="disulfide bond" evidence="21">
    <location>
        <begin position="131"/>
        <end position="333"/>
    </location>
</feature>
<keyword evidence="8 22" id="KW-0349">Heme</keyword>
<comment type="cofactor">
    <cofactor evidence="19 22">
        <name>heme b</name>
        <dbReference type="ChEBI" id="CHEBI:60344"/>
    </cofactor>
    <text evidence="19 22">Binds 1 heme b (iron(II)-protoporphyrin IX) group per subunit.</text>
</comment>
<evidence type="ECO:0000256" key="21">
    <source>
        <dbReference type="PIRSR" id="PIRSR600823-5"/>
    </source>
</evidence>
<dbReference type="PROSITE" id="PS00435">
    <property type="entry name" value="PEROXIDASE_1"/>
    <property type="match status" value="1"/>
</dbReference>
<feature type="active site" description="Proton acceptor" evidence="17">
    <location>
        <position position="78"/>
    </location>
</feature>
<feature type="binding site" evidence="19">
    <location>
        <position position="86"/>
    </location>
    <ligand>
        <name>Ca(2+)</name>
        <dbReference type="ChEBI" id="CHEBI:29108"/>
        <label>1</label>
    </ligand>
</feature>
<feature type="binding site" description="axial binding residue" evidence="19">
    <location>
        <position position="203"/>
    </location>
    <ligand>
        <name>heme b</name>
        <dbReference type="ChEBI" id="CHEBI:60344"/>
    </ligand>
    <ligandPart>
        <name>Fe</name>
        <dbReference type="ChEBI" id="CHEBI:18248"/>
    </ligandPart>
</feature>
<accession>C5X749</accession>
<dbReference type="PANTHER" id="PTHR31517">
    <property type="match status" value="1"/>
</dbReference>
<dbReference type="HOGENOM" id="CLU_010543_0_3_1"/>
<dbReference type="AlphaFoldDB" id="C5X749"/>
<evidence type="ECO:0000256" key="7">
    <source>
        <dbReference type="ARBA" id="ARBA00022559"/>
    </source>
</evidence>
<feature type="binding site" evidence="19">
    <location>
        <position position="204"/>
    </location>
    <ligand>
        <name>Ca(2+)</name>
        <dbReference type="ChEBI" id="CHEBI:29108"/>
        <label>2</label>
    </ligand>
</feature>
<evidence type="ECO:0000256" key="14">
    <source>
        <dbReference type="ARBA" id="ARBA00023157"/>
    </source>
</evidence>
<evidence type="ECO:0000259" key="23">
    <source>
        <dbReference type="PROSITE" id="PS50873"/>
    </source>
</evidence>
<dbReference type="PANTHER" id="PTHR31517:SF84">
    <property type="entry name" value="PEROXIDASE"/>
    <property type="match status" value="1"/>
</dbReference>
<dbReference type="GO" id="GO:0046872">
    <property type="term" value="F:metal ion binding"/>
    <property type="evidence" value="ECO:0007669"/>
    <property type="project" value="UniProtKB-UniRule"/>
</dbReference>
<comment type="catalytic activity">
    <reaction evidence="1 22">
        <text>2 a phenolic donor + H2O2 = 2 a phenolic radical donor + 2 H2O</text>
        <dbReference type="Rhea" id="RHEA:56136"/>
        <dbReference type="ChEBI" id="CHEBI:15377"/>
        <dbReference type="ChEBI" id="CHEBI:16240"/>
        <dbReference type="ChEBI" id="CHEBI:139520"/>
        <dbReference type="ChEBI" id="CHEBI:139521"/>
        <dbReference type="EC" id="1.11.1.7"/>
    </reaction>
</comment>
<keyword evidence="16 22" id="KW-0376">Hydrogen peroxide</keyword>
<evidence type="ECO:0000256" key="1">
    <source>
        <dbReference type="ARBA" id="ARBA00000189"/>
    </source>
</evidence>
<dbReference type="GO" id="GO:0004601">
    <property type="term" value="F:peroxidase activity"/>
    <property type="evidence" value="ECO:0000318"/>
    <property type="project" value="GO_Central"/>
</dbReference>
<comment type="cofactor">
    <cofactor evidence="19 22">
        <name>Ca(2+)</name>
        <dbReference type="ChEBI" id="CHEBI:29108"/>
    </cofactor>
    <text evidence="19 22">Binds 2 calcium ions per subunit.</text>
</comment>
<dbReference type="Proteomes" id="UP000000768">
    <property type="component" value="Chromosome 2"/>
</dbReference>
<evidence type="ECO:0000256" key="10">
    <source>
        <dbReference type="ARBA" id="ARBA00022729"/>
    </source>
</evidence>
<dbReference type="GO" id="GO:0020037">
    <property type="term" value="F:heme binding"/>
    <property type="evidence" value="ECO:0007669"/>
    <property type="project" value="UniProtKB-UniRule"/>
</dbReference>
<dbReference type="InParanoid" id="C5X749"/>
<evidence type="ECO:0000256" key="22">
    <source>
        <dbReference type="RuleBase" id="RU362060"/>
    </source>
</evidence>
<dbReference type="InterPro" id="IPR002016">
    <property type="entry name" value="Haem_peroxidase"/>
</dbReference>
<feature type="disulfide bond" evidence="21">
    <location>
        <begin position="47"/>
        <end position="125"/>
    </location>
</feature>
<evidence type="ECO:0000256" key="6">
    <source>
        <dbReference type="ARBA" id="ARBA00022525"/>
    </source>
</evidence>
<proteinExistence type="inferred from homology"/>
<evidence type="ECO:0000256" key="12">
    <source>
        <dbReference type="ARBA" id="ARBA00023002"/>
    </source>
</evidence>
<keyword evidence="14 21" id="KW-1015">Disulfide bond</keyword>
<dbReference type="PRINTS" id="PR00461">
    <property type="entry name" value="PLPEROXIDASE"/>
</dbReference>
<evidence type="ECO:0000256" key="9">
    <source>
        <dbReference type="ARBA" id="ARBA00022723"/>
    </source>
</evidence>
<evidence type="ECO:0000256" key="8">
    <source>
        <dbReference type="ARBA" id="ARBA00022617"/>
    </source>
</evidence>
<evidence type="ECO:0000256" key="15">
    <source>
        <dbReference type="ARBA" id="ARBA00023180"/>
    </source>
</evidence>
<dbReference type="OrthoDB" id="650024at2759"/>
<dbReference type="GO" id="GO:0140825">
    <property type="term" value="F:lactoperoxidase activity"/>
    <property type="evidence" value="ECO:0007669"/>
    <property type="project" value="UniProtKB-EC"/>
</dbReference>
<protein>
    <recommendedName>
        <fullName evidence="5 22">Peroxidase</fullName>
        <ecNumber evidence="5 22">1.11.1.7</ecNumber>
    </recommendedName>
</protein>
<comment type="similarity">
    <text evidence="4">Belongs to the peroxidase family. Ascorbate peroxidase subfamily.</text>
</comment>
<dbReference type="PRINTS" id="PR00458">
    <property type="entry name" value="PEROXIDASE"/>
</dbReference>
<dbReference type="InterPro" id="IPR019793">
    <property type="entry name" value="Peroxidases_heam-ligand_BS"/>
</dbReference>
<evidence type="ECO:0000256" key="5">
    <source>
        <dbReference type="ARBA" id="ARBA00012313"/>
    </source>
</evidence>
<evidence type="ECO:0000256" key="4">
    <source>
        <dbReference type="ARBA" id="ARBA00006873"/>
    </source>
</evidence>
<dbReference type="STRING" id="4558.C5X749"/>
<name>C5X749_SORBI</name>
<dbReference type="InterPro" id="IPR010255">
    <property type="entry name" value="Haem_peroxidase_sf"/>
</dbReference>
<dbReference type="GO" id="GO:0009505">
    <property type="term" value="C:plant-type cell wall"/>
    <property type="evidence" value="ECO:0000318"/>
    <property type="project" value="GO_Central"/>
</dbReference>
<feature type="binding site" evidence="19">
    <location>
        <position position="79"/>
    </location>
    <ligand>
        <name>Ca(2+)</name>
        <dbReference type="ChEBI" id="CHEBI:29108"/>
        <label>1</label>
    </ligand>
</feature>
<evidence type="ECO:0000256" key="2">
    <source>
        <dbReference type="ARBA" id="ARBA00002322"/>
    </source>
</evidence>
<keyword evidence="15" id="KW-0325">Glycoprotein</keyword>
<keyword evidence="7 22" id="KW-0575">Peroxidase</keyword>
<dbReference type="GO" id="GO:0006950">
    <property type="term" value="P:response to stress"/>
    <property type="evidence" value="ECO:0000318"/>
    <property type="project" value="GO_Central"/>
</dbReference>
<dbReference type="SUPFAM" id="SSF48113">
    <property type="entry name" value="Heme-dependent peroxidases"/>
    <property type="match status" value="1"/>
</dbReference>
<dbReference type="EC" id="1.11.1.7" evidence="5 22"/>
<dbReference type="FunFam" id="1.10.520.10:FF:000006">
    <property type="entry name" value="Peroxidase"/>
    <property type="match status" value="1"/>
</dbReference>
<dbReference type="GO" id="GO:0042744">
    <property type="term" value="P:hydrogen peroxide catabolic process"/>
    <property type="evidence" value="ECO:0007669"/>
    <property type="project" value="UniProtKB-KW"/>
</dbReference>
<dbReference type="eggNOG" id="ENOG502QQVF">
    <property type="taxonomic scope" value="Eukaryota"/>
</dbReference>
<comment type="subcellular location">
    <subcellularLocation>
        <location evidence="3 22">Secreted</location>
    </subcellularLocation>
</comment>
<evidence type="ECO:0000256" key="3">
    <source>
        <dbReference type="ARBA" id="ARBA00004613"/>
    </source>
</evidence>
<reference evidence="24 25" key="1">
    <citation type="journal article" date="2009" name="Nature">
        <title>The Sorghum bicolor genome and the diversification of grasses.</title>
        <authorList>
            <person name="Paterson A.H."/>
            <person name="Bowers J.E."/>
            <person name="Bruggmann R."/>
            <person name="Dubchak I."/>
            <person name="Grimwood J."/>
            <person name="Gundlach H."/>
            <person name="Haberer G."/>
            <person name="Hellsten U."/>
            <person name="Mitros T."/>
            <person name="Poliakov A."/>
            <person name="Schmutz J."/>
            <person name="Spannagl M."/>
            <person name="Tang H."/>
            <person name="Wang X."/>
            <person name="Wicker T."/>
            <person name="Bharti A.K."/>
            <person name="Chapman J."/>
            <person name="Feltus F.A."/>
            <person name="Gowik U."/>
            <person name="Grigoriev I.V."/>
            <person name="Lyons E."/>
            <person name="Maher C.A."/>
            <person name="Martis M."/>
            <person name="Narechania A."/>
            <person name="Otillar R.P."/>
            <person name="Penning B.W."/>
            <person name="Salamov A.A."/>
            <person name="Wang Y."/>
            <person name="Zhang L."/>
            <person name="Carpita N.C."/>
            <person name="Freeling M."/>
            <person name="Gingle A.R."/>
            <person name="Hash C.T."/>
            <person name="Keller B."/>
            <person name="Klein P."/>
            <person name="Kresovich S."/>
            <person name="McCann M.C."/>
            <person name="Ming R."/>
            <person name="Peterson D.G."/>
            <person name="Mehboob-ur-Rahman"/>
            <person name="Ware D."/>
            <person name="Westhoff P."/>
            <person name="Mayer K.F."/>
            <person name="Messing J."/>
            <person name="Rokhsar D.S."/>
        </authorList>
    </citation>
    <scope>NUCLEOTIDE SEQUENCE [LARGE SCALE GENOMIC DNA]</scope>
    <source>
        <strain evidence="25">cv. BTx623</strain>
    </source>
</reference>
<dbReference type="EMBL" id="CM000761">
    <property type="protein sequence ID" value="EER95727.1"/>
    <property type="molecule type" value="Genomic_DNA"/>
</dbReference>
<feature type="binding site" evidence="18">
    <location>
        <position position="173"/>
    </location>
    <ligand>
        <name>substrate</name>
    </ligand>
</feature>
<feature type="domain" description="Plant heme peroxidase family profile" evidence="23">
    <location>
        <begin position="37"/>
        <end position="337"/>
    </location>
</feature>
<dbReference type="CDD" id="cd00693">
    <property type="entry name" value="secretory_peroxidase"/>
    <property type="match status" value="1"/>
</dbReference>
<dbReference type="Gene3D" id="1.10.520.10">
    <property type="match status" value="1"/>
</dbReference>
<dbReference type="OMA" id="CFGAGCD"/>
<feature type="disulfide bond" evidence="21">
    <location>
        <begin position="210"/>
        <end position="242"/>
    </location>
</feature>
<keyword evidence="9 19" id="KW-0479">Metal-binding</keyword>
<evidence type="ECO:0000256" key="16">
    <source>
        <dbReference type="ARBA" id="ARBA00023324"/>
    </source>
</evidence>
<dbReference type="InterPro" id="IPR033905">
    <property type="entry name" value="Secretory_peroxidase"/>
</dbReference>
<dbReference type="KEGG" id="sbi:8081586"/>
<dbReference type="GO" id="GO:0005576">
    <property type="term" value="C:extracellular region"/>
    <property type="evidence" value="ECO:0007669"/>
    <property type="project" value="UniProtKB-SubCell"/>
</dbReference>
<feature type="binding site" evidence="19">
    <location>
        <position position="84"/>
    </location>
    <ligand>
        <name>Ca(2+)</name>
        <dbReference type="ChEBI" id="CHEBI:29108"/>
        <label>1</label>
    </ligand>
</feature>
<keyword evidence="12 22" id="KW-0560">Oxidoreductase</keyword>
<keyword evidence="11 19" id="KW-0106">Calcium</keyword>
<evidence type="ECO:0000256" key="13">
    <source>
        <dbReference type="ARBA" id="ARBA00023004"/>
    </source>
</evidence>
<dbReference type="GO" id="GO:0006979">
    <property type="term" value="P:response to oxidative stress"/>
    <property type="evidence" value="ECO:0007669"/>
    <property type="project" value="UniProtKB-UniRule"/>
</dbReference>
<reference evidence="25" key="2">
    <citation type="journal article" date="2018" name="Plant J.">
        <title>The Sorghum bicolor reference genome: improved assembly, gene annotations, a transcriptome atlas, and signatures of genome organization.</title>
        <authorList>
            <person name="McCormick R.F."/>
            <person name="Truong S.K."/>
            <person name="Sreedasyam A."/>
            <person name="Jenkins J."/>
            <person name="Shu S."/>
            <person name="Sims D."/>
            <person name="Kennedy M."/>
            <person name="Amirebrahimi M."/>
            <person name="Weers B.D."/>
            <person name="McKinley B."/>
            <person name="Mattison A."/>
            <person name="Morishige D.T."/>
            <person name="Grimwood J."/>
            <person name="Schmutz J."/>
            <person name="Mullet J.E."/>
        </authorList>
    </citation>
    <scope>NUCLEOTIDE SEQUENCE [LARGE SCALE GENOMIC DNA]</scope>
    <source>
        <strain evidence="25">cv. BTx623</strain>
    </source>
</reference>
<comment type="similarity">
    <text evidence="22">Belongs to the peroxidase family. Classical plant (class III) peroxidase subfamily.</text>
</comment>
<dbReference type="Gene3D" id="1.10.420.10">
    <property type="entry name" value="Peroxidase, domain 2"/>
    <property type="match status" value="1"/>
</dbReference>
<evidence type="ECO:0000256" key="19">
    <source>
        <dbReference type="PIRSR" id="PIRSR600823-3"/>
    </source>
</evidence>
<dbReference type="InterPro" id="IPR000823">
    <property type="entry name" value="Peroxidase_pln"/>
</dbReference>
<evidence type="ECO:0000256" key="11">
    <source>
        <dbReference type="ARBA" id="ARBA00022837"/>
    </source>
</evidence>
<dbReference type="Gramene" id="EER95727">
    <property type="protein sequence ID" value="EER95727"/>
    <property type="gene ID" value="SORBI_3002G003700"/>
</dbReference>
<dbReference type="PROSITE" id="PS50873">
    <property type="entry name" value="PEROXIDASE_4"/>
    <property type="match status" value="1"/>
</dbReference>
<dbReference type="Pfam" id="PF00141">
    <property type="entry name" value="peroxidase"/>
    <property type="match status" value="1"/>
</dbReference>
<sequence length="338" mass="36392">MASSSLSSSFRRLVVLQLAAAAAATLILTLGGVAQAQLQYDYYNSTCPGVEDLVRNALLAKFADDMTLPASLLRLHFHDCFAAGCDATIMLRSRNGTAQRDADPNATVRGYEAIEEVKATVEEQCPLTVSCADIMAMAARDAVNYTKGPAYQVETGRRDGNVSRKEDAVRSLPPADGNVTVLTQYFAAQNLSMKDMTVLSAAHTIGVAHCSSFSQRLYNYTGAGDQDPSLDTEYANNLTAVCGPSRMVSVQPLDPVSLNTFDTGYFQSVYSHRALLASDAALLNDSFTAPYVTLMATNDSYAPTFFHDFSVSMVKMGRIAVRTGNDGEIRATCAIYVD</sequence>
<organism evidence="24 25">
    <name type="scientific">Sorghum bicolor</name>
    <name type="common">Sorghum</name>
    <name type="synonym">Sorghum vulgare</name>
    <dbReference type="NCBI Taxonomy" id="4558"/>
    <lineage>
        <taxon>Eukaryota</taxon>
        <taxon>Viridiplantae</taxon>
        <taxon>Streptophyta</taxon>
        <taxon>Embryophyta</taxon>
        <taxon>Tracheophyta</taxon>
        <taxon>Spermatophyta</taxon>
        <taxon>Magnoliopsida</taxon>
        <taxon>Liliopsida</taxon>
        <taxon>Poales</taxon>
        <taxon>Poaceae</taxon>
        <taxon>PACMAD clade</taxon>
        <taxon>Panicoideae</taxon>
        <taxon>Andropogonodae</taxon>
        <taxon>Andropogoneae</taxon>
        <taxon>Sorghinae</taxon>
        <taxon>Sorghum</taxon>
    </lineage>
</organism>
<evidence type="ECO:0000313" key="25">
    <source>
        <dbReference type="Proteomes" id="UP000000768"/>
    </source>
</evidence>